<keyword evidence="2" id="KW-1185">Reference proteome</keyword>
<gene>
    <name evidence="1" type="ORF">EPI10_000927</name>
</gene>
<evidence type="ECO:0000313" key="1">
    <source>
        <dbReference type="EMBL" id="KAA3465786.1"/>
    </source>
</evidence>
<dbReference type="Proteomes" id="UP000325315">
    <property type="component" value="Unassembled WGS sequence"/>
</dbReference>
<reference evidence="2" key="1">
    <citation type="journal article" date="2019" name="Plant Biotechnol. J.">
        <title>Genome sequencing of the Australian wild diploid species Gossypium australe highlights disease resistance and delayed gland morphogenesis.</title>
        <authorList>
            <person name="Cai Y."/>
            <person name="Cai X."/>
            <person name="Wang Q."/>
            <person name="Wang P."/>
            <person name="Zhang Y."/>
            <person name="Cai C."/>
            <person name="Xu Y."/>
            <person name="Wang K."/>
            <person name="Zhou Z."/>
            <person name="Wang C."/>
            <person name="Geng S."/>
            <person name="Li B."/>
            <person name="Dong Q."/>
            <person name="Hou Y."/>
            <person name="Wang H."/>
            <person name="Ai P."/>
            <person name="Liu Z."/>
            <person name="Yi F."/>
            <person name="Sun M."/>
            <person name="An G."/>
            <person name="Cheng J."/>
            <person name="Zhang Y."/>
            <person name="Shi Q."/>
            <person name="Xie Y."/>
            <person name="Shi X."/>
            <person name="Chang Y."/>
            <person name="Huang F."/>
            <person name="Chen Y."/>
            <person name="Hong S."/>
            <person name="Mi L."/>
            <person name="Sun Q."/>
            <person name="Zhang L."/>
            <person name="Zhou B."/>
            <person name="Peng R."/>
            <person name="Zhang X."/>
            <person name="Liu F."/>
        </authorList>
    </citation>
    <scope>NUCLEOTIDE SEQUENCE [LARGE SCALE GENOMIC DNA]</scope>
    <source>
        <strain evidence="2">cv. PA1801</strain>
    </source>
</reference>
<sequence length="65" mass="7708">MFRSHYGHYEFLVMPFRLTDGSLLLCVERNCKKSLVNANFGSKKSNFSVIWFQLKGYELIRARFL</sequence>
<dbReference type="AlphaFoldDB" id="A0A5B6V9Z3"/>
<protein>
    <submittedName>
        <fullName evidence="1">Uncharacterized protein</fullName>
    </submittedName>
</protein>
<evidence type="ECO:0000313" key="2">
    <source>
        <dbReference type="Proteomes" id="UP000325315"/>
    </source>
</evidence>
<name>A0A5B6V9Z3_9ROSI</name>
<dbReference type="EMBL" id="SMMG02000007">
    <property type="protein sequence ID" value="KAA3465786.1"/>
    <property type="molecule type" value="Genomic_DNA"/>
</dbReference>
<proteinExistence type="predicted"/>
<accession>A0A5B6V9Z3</accession>
<comment type="caution">
    <text evidence="1">The sequence shown here is derived from an EMBL/GenBank/DDBJ whole genome shotgun (WGS) entry which is preliminary data.</text>
</comment>
<organism evidence="1 2">
    <name type="scientific">Gossypium australe</name>
    <dbReference type="NCBI Taxonomy" id="47621"/>
    <lineage>
        <taxon>Eukaryota</taxon>
        <taxon>Viridiplantae</taxon>
        <taxon>Streptophyta</taxon>
        <taxon>Embryophyta</taxon>
        <taxon>Tracheophyta</taxon>
        <taxon>Spermatophyta</taxon>
        <taxon>Magnoliopsida</taxon>
        <taxon>eudicotyledons</taxon>
        <taxon>Gunneridae</taxon>
        <taxon>Pentapetalae</taxon>
        <taxon>rosids</taxon>
        <taxon>malvids</taxon>
        <taxon>Malvales</taxon>
        <taxon>Malvaceae</taxon>
        <taxon>Malvoideae</taxon>
        <taxon>Gossypium</taxon>
    </lineage>
</organism>